<comment type="caution">
    <text evidence="2">The sequence shown here is derived from an EMBL/GenBank/DDBJ whole genome shotgun (WGS) entry which is preliminary data.</text>
</comment>
<organism evidence="2 3">
    <name type="scientific">Gigaspora margarita</name>
    <dbReference type="NCBI Taxonomy" id="4874"/>
    <lineage>
        <taxon>Eukaryota</taxon>
        <taxon>Fungi</taxon>
        <taxon>Fungi incertae sedis</taxon>
        <taxon>Mucoromycota</taxon>
        <taxon>Glomeromycotina</taxon>
        <taxon>Glomeromycetes</taxon>
        <taxon>Diversisporales</taxon>
        <taxon>Gigasporaceae</taxon>
        <taxon>Gigaspora</taxon>
    </lineage>
</organism>
<sequence>SGQTPEQVEQIREKAINDGNTKKAEKTVKNLLEKAKKADTDQKKSVMIWKIKKLNYI</sequence>
<name>A0ABN7X3J6_GIGMA</name>
<gene>
    <name evidence="2" type="ORF">GMARGA_LOCUS38121</name>
</gene>
<reference evidence="2 3" key="1">
    <citation type="submission" date="2021-06" db="EMBL/GenBank/DDBJ databases">
        <authorList>
            <person name="Kallberg Y."/>
            <person name="Tangrot J."/>
            <person name="Rosling A."/>
        </authorList>
    </citation>
    <scope>NUCLEOTIDE SEQUENCE [LARGE SCALE GENOMIC DNA]</scope>
    <source>
        <strain evidence="2 3">120-4 pot B 10/14</strain>
    </source>
</reference>
<dbReference type="Proteomes" id="UP000789901">
    <property type="component" value="Unassembled WGS sequence"/>
</dbReference>
<proteinExistence type="predicted"/>
<accession>A0ABN7X3J6</accession>
<evidence type="ECO:0000313" key="3">
    <source>
        <dbReference type="Proteomes" id="UP000789901"/>
    </source>
</evidence>
<feature type="non-terminal residue" evidence="2">
    <location>
        <position position="57"/>
    </location>
</feature>
<keyword evidence="3" id="KW-1185">Reference proteome</keyword>
<feature type="region of interest" description="Disordered" evidence="1">
    <location>
        <begin position="1"/>
        <end position="22"/>
    </location>
</feature>
<feature type="non-terminal residue" evidence="2">
    <location>
        <position position="1"/>
    </location>
</feature>
<protein>
    <submittedName>
        <fullName evidence="2">7830_t:CDS:1</fullName>
    </submittedName>
</protein>
<feature type="compositionally biased region" description="Basic and acidic residues" evidence="1">
    <location>
        <begin position="9"/>
        <end position="22"/>
    </location>
</feature>
<evidence type="ECO:0000256" key="1">
    <source>
        <dbReference type="SAM" id="MobiDB-lite"/>
    </source>
</evidence>
<dbReference type="EMBL" id="CAJVQB010083131">
    <property type="protein sequence ID" value="CAG8846355.1"/>
    <property type="molecule type" value="Genomic_DNA"/>
</dbReference>
<evidence type="ECO:0000313" key="2">
    <source>
        <dbReference type="EMBL" id="CAG8846355.1"/>
    </source>
</evidence>